<keyword evidence="6" id="KW-1185">Reference proteome</keyword>
<comment type="caution">
    <text evidence="5">The sequence shown here is derived from an EMBL/GenBank/DDBJ whole genome shotgun (WGS) entry which is preliminary data.</text>
</comment>
<sequence>MPKAKYEKIYQIIKERIEANEYEYQQLLPSENTFVTEFNSSRNTIRRALVSLANEGYVQSLQGKGVRVIYQPHRTSQYSLSGIESLYESTQRNQTIYSTKVILFVKLIVDEKIHKRTSFPVGEEIYYMQRVRFLENVPLIIDHNYFLTKVVSHLTAEIAEESIYNYLENTLDIHITTAKRIVTVEPITQIDEEYLQLDGLNCVAVVSNYTYNDDGVMFEFTQSRHSPKHFEFHQFAQRTRPYLV</sequence>
<dbReference type="InterPro" id="IPR036390">
    <property type="entry name" value="WH_DNA-bd_sf"/>
</dbReference>
<protein>
    <submittedName>
        <fullName evidence="5">UTRA domain-containing protein</fullName>
    </submittedName>
</protein>
<dbReference type="GO" id="GO:0003677">
    <property type="term" value="F:DNA binding"/>
    <property type="evidence" value="ECO:0007669"/>
    <property type="project" value="UniProtKB-KW"/>
</dbReference>
<accession>A0AA42DM72</accession>
<dbReference type="InterPro" id="IPR036388">
    <property type="entry name" value="WH-like_DNA-bd_sf"/>
</dbReference>
<reference evidence="5" key="1">
    <citation type="journal article" date="2023" name="Int. J. Syst. Evol. Microbiol.">
        <title>&lt;i&gt;Holtiella tumoricola&lt;/i&gt; gen. nov. sp. nov., isolated from a human clinical sample.</title>
        <authorList>
            <person name="Allen-Vercoe E."/>
            <person name="Daigneault M.C."/>
            <person name="Vancuren S.J."/>
            <person name="Cochrane K."/>
            <person name="O'Neal L.L."/>
            <person name="Sankaranarayanan K."/>
            <person name="Lawson P.A."/>
        </authorList>
    </citation>
    <scope>NUCLEOTIDE SEQUENCE</scope>
    <source>
        <strain evidence="5">CC70A</strain>
    </source>
</reference>
<dbReference type="PROSITE" id="PS50949">
    <property type="entry name" value="HTH_GNTR"/>
    <property type="match status" value="1"/>
</dbReference>
<dbReference type="GO" id="GO:0003700">
    <property type="term" value="F:DNA-binding transcription factor activity"/>
    <property type="evidence" value="ECO:0007669"/>
    <property type="project" value="InterPro"/>
</dbReference>
<dbReference type="SUPFAM" id="SSF64288">
    <property type="entry name" value="Chorismate lyase-like"/>
    <property type="match status" value="1"/>
</dbReference>
<dbReference type="InterPro" id="IPR028978">
    <property type="entry name" value="Chorismate_lyase_/UTRA_dom_sf"/>
</dbReference>
<keyword evidence="2" id="KW-0238">DNA-binding</keyword>
<gene>
    <name evidence="5" type="ORF">PBV87_08500</name>
</gene>
<dbReference type="SMART" id="SM00345">
    <property type="entry name" value="HTH_GNTR"/>
    <property type="match status" value="1"/>
</dbReference>
<evidence type="ECO:0000313" key="6">
    <source>
        <dbReference type="Proteomes" id="UP001169242"/>
    </source>
</evidence>
<dbReference type="Gene3D" id="1.10.10.10">
    <property type="entry name" value="Winged helix-like DNA-binding domain superfamily/Winged helix DNA-binding domain"/>
    <property type="match status" value="1"/>
</dbReference>
<dbReference type="AlphaFoldDB" id="A0AA42DM72"/>
<dbReference type="EMBL" id="JAQIFT010000037">
    <property type="protein sequence ID" value="MDA3731515.1"/>
    <property type="molecule type" value="Genomic_DNA"/>
</dbReference>
<organism evidence="5 6">
    <name type="scientific">Holtiella tumoricola</name>
    <dbReference type="NCBI Taxonomy" id="3018743"/>
    <lineage>
        <taxon>Bacteria</taxon>
        <taxon>Bacillati</taxon>
        <taxon>Bacillota</taxon>
        <taxon>Clostridia</taxon>
        <taxon>Lachnospirales</taxon>
        <taxon>Cellulosilyticaceae</taxon>
        <taxon>Holtiella</taxon>
    </lineage>
</organism>
<dbReference type="Pfam" id="PF07702">
    <property type="entry name" value="UTRA"/>
    <property type="match status" value="1"/>
</dbReference>
<proteinExistence type="predicted"/>
<dbReference type="GO" id="GO:0045892">
    <property type="term" value="P:negative regulation of DNA-templated transcription"/>
    <property type="evidence" value="ECO:0007669"/>
    <property type="project" value="TreeGrafter"/>
</dbReference>
<keyword evidence="3" id="KW-0804">Transcription</keyword>
<keyword evidence="1" id="KW-0805">Transcription regulation</keyword>
<dbReference type="InterPro" id="IPR000524">
    <property type="entry name" value="Tscrpt_reg_HTH_GntR"/>
</dbReference>
<dbReference type="InterPro" id="IPR050679">
    <property type="entry name" value="Bact_HTH_transcr_reg"/>
</dbReference>
<evidence type="ECO:0000256" key="1">
    <source>
        <dbReference type="ARBA" id="ARBA00023015"/>
    </source>
</evidence>
<dbReference type="SUPFAM" id="SSF46785">
    <property type="entry name" value="Winged helix' DNA-binding domain"/>
    <property type="match status" value="1"/>
</dbReference>
<dbReference type="Gene3D" id="3.40.1410.10">
    <property type="entry name" value="Chorismate lyase-like"/>
    <property type="match status" value="1"/>
</dbReference>
<dbReference type="PRINTS" id="PR00035">
    <property type="entry name" value="HTHGNTR"/>
</dbReference>
<evidence type="ECO:0000256" key="2">
    <source>
        <dbReference type="ARBA" id="ARBA00023125"/>
    </source>
</evidence>
<dbReference type="Proteomes" id="UP001169242">
    <property type="component" value="Unassembled WGS sequence"/>
</dbReference>
<evidence type="ECO:0000313" key="5">
    <source>
        <dbReference type="EMBL" id="MDA3731515.1"/>
    </source>
</evidence>
<feature type="domain" description="HTH gntR-type" evidence="4">
    <location>
        <begin position="3"/>
        <end position="71"/>
    </location>
</feature>
<dbReference type="SMART" id="SM00866">
    <property type="entry name" value="UTRA"/>
    <property type="match status" value="1"/>
</dbReference>
<dbReference type="Pfam" id="PF00392">
    <property type="entry name" value="GntR"/>
    <property type="match status" value="1"/>
</dbReference>
<evidence type="ECO:0000259" key="4">
    <source>
        <dbReference type="PROSITE" id="PS50949"/>
    </source>
</evidence>
<dbReference type="RefSeq" id="WP_271011889.1">
    <property type="nucleotide sequence ID" value="NZ_JAQIFT010000037.1"/>
</dbReference>
<dbReference type="PANTHER" id="PTHR44846">
    <property type="entry name" value="MANNOSYL-D-GLYCERATE TRANSPORT/METABOLISM SYSTEM REPRESSOR MNGR-RELATED"/>
    <property type="match status" value="1"/>
</dbReference>
<dbReference type="PANTHER" id="PTHR44846:SF12">
    <property type="entry name" value="HTH-TYPE TRANSCRIPTIONAL REGULATOR TRER"/>
    <property type="match status" value="1"/>
</dbReference>
<dbReference type="InterPro" id="IPR011663">
    <property type="entry name" value="UTRA"/>
</dbReference>
<dbReference type="CDD" id="cd07377">
    <property type="entry name" value="WHTH_GntR"/>
    <property type="match status" value="1"/>
</dbReference>
<name>A0AA42DM72_9FIRM</name>
<evidence type="ECO:0000256" key="3">
    <source>
        <dbReference type="ARBA" id="ARBA00023163"/>
    </source>
</evidence>